<organism evidence="1 2">
    <name type="scientific">Paraburkholderia eburnea</name>
    <dbReference type="NCBI Taxonomy" id="1189126"/>
    <lineage>
        <taxon>Bacteria</taxon>
        <taxon>Pseudomonadati</taxon>
        <taxon>Pseudomonadota</taxon>
        <taxon>Betaproteobacteria</taxon>
        <taxon>Burkholderiales</taxon>
        <taxon>Burkholderiaceae</taxon>
        <taxon>Paraburkholderia</taxon>
    </lineage>
</organism>
<keyword evidence="2" id="KW-1185">Reference proteome</keyword>
<accession>A0A2S4MDL2</accession>
<evidence type="ECO:0000313" key="1">
    <source>
        <dbReference type="EMBL" id="POR52741.1"/>
    </source>
</evidence>
<dbReference type="RefSeq" id="WP_103704158.1">
    <property type="nucleotide sequence ID" value="NZ_PQGA01000004.1"/>
</dbReference>
<protein>
    <submittedName>
        <fullName evidence="1">Uncharacterized protein</fullName>
    </submittedName>
</protein>
<dbReference type="Proteomes" id="UP000237381">
    <property type="component" value="Unassembled WGS sequence"/>
</dbReference>
<dbReference type="OrthoDB" id="6006804at2"/>
<gene>
    <name evidence="1" type="ORF">B0G62_10438</name>
</gene>
<name>A0A2S4MDL2_9BURK</name>
<comment type="caution">
    <text evidence="1">The sequence shown here is derived from an EMBL/GenBank/DDBJ whole genome shotgun (WGS) entry which is preliminary data.</text>
</comment>
<dbReference type="EMBL" id="PQGA01000004">
    <property type="protein sequence ID" value="POR52741.1"/>
    <property type="molecule type" value="Genomic_DNA"/>
</dbReference>
<reference evidence="1 2" key="1">
    <citation type="submission" date="2018-01" db="EMBL/GenBank/DDBJ databases">
        <title>Genomic Encyclopedia of Type Strains, Phase III (KMG-III): the genomes of soil and plant-associated and newly described type strains.</title>
        <authorList>
            <person name="Whitman W."/>
        </authorList>
    </citation>
    <scope>NUCLEOTIDE SEQUENCE [LARGE SCALE GENOMIC DNA]</scope>
    <source>
        <strain evidence="1 2">JCM 18070</strain>
    </source>
</reference>
<evidence type="ECO:0000313" key="2">
    <source>
        <dbReference type="Proteomes" id="UP000237381"/>
    </source>
</evidence>
<dbReference type="AlphaFoldDB" id="A0A2S4MDL2"/>
<proteinExistence type="predicted"/>
<sequence length="95" mass="11112">MNSLKLELVEDWHEFWKWSEVRWQAFLAVVVMAVGHLQDLLNHLPDLLMWVQANWPDLLPILQHFFPSATQADWITAANVITILLRVTQRKAPAQ</sequence>